<protein>
    <submittedName>
        <fullName evidence="2">Uncharacterized protein</fullName>
    </submittedName>
</protein>
<keyword evidence="3" id="KW-1185">Reference proteome</keyword>
<organism evidence="2 3">
    <name type="scientific">Bosea massiliensis</name>
    <dbReference type="NCBI Taxonomy" id="151419"/>
    <lineage>
        <taxon>Bacteria</taxon>
        <taxon>Pseudomonadati</taxon>
        <taxon>Pseudomonadota</taxon>
        <taxon>Alphaproteobacteria</taxon>
        <taxon>Hyphomicrobiales</taxon>
        <taxon>Boseaceae</taxon>
        <taxon>Bosea</taxon>
    </lineage>
</organism>
<feature type="transmembrane region" description="Helical" evidence="1">
    <location>
        <begin position="51"/>
        <end position="71"/>
    </location>
</feature>
<reference evidence="3" key="1">
    <citation type="journal article" date="2019" name="Int. J. Syst. Evol. Microbiol.">
        <title>The Global Catalogue of Microorganisms (GCM) 10K type strain sequencing project: providing services to taxonomists for standard genome sequencing and annotation.</title>
        <authorList>
            <consortium name="The Broad Institute Genomics Platform"/>
            <consortium name="The Broad Institute Genome Sequencing Center for Infectious Disease"/>
            <person name="Wu L."/>
            <person name="Ma J."/>
        </authorList>
    </citation>
    <scope>NUCLEOTIDE SEQUENCE [LARGE SCALE GENOMIC DNA]</scope>
    <source>
        <strain evidence="3">CCUG 43117</strain>
    </source>
</reference>
<feature type="transmembrane region" description="Helical" evidence="1">
    <location>
        <begin position="175"/>
        <end position="197"/>
    </location>
</feature>
<name>A0ABW0P7U5_9HYPH</name>
<keyword evidence="1" id="KW-0812">Transmembrane</keyword>
<evidence type="ECO:0000256" key="1">
    <source>
        <dbReference type="SAM" id="Phobius"/>
    </source>
</evidence>
<feature type="transmembrane region" description="Helical" evidence="1">
    <location>
        <begin position="217"/>
        <end position="242"/>
    </location>
</feature>
<evidence type="ECO:0000313" key="3">
    <source>
        <dbReference type="Proteomes" id="UP001596060"/>
    </source>
</evidence>
<feature type="transmembrane region" description="Helical" evidence="1">
    <location>
        <begin position="25"/>
        <end position="45"/>
    </location>
</feature>
<dbReference type="EMBL" id="JBHSLU010000092">
    <property type="protein sequence ID" value="MFC5508428.1"/>
    <property type="molecule type" value="Genomic_DNA"/>
</dbReference>
<feature type="transmembrane region" description="Helical" evidence="1">
    <location>
        <begin position="135"/>
        <end position="154"/>
    </location>
</feature>
<comment type="caution">
    <text evidence="2">The sequence shown here is derived from an EMBL/GenBank/DDBJ whole genome shotgun (WGS) entry which is preliminary data.</text>
</comment>
<gene>
    <name evidence="2" type="ORF">ACFPN9_24595</name>
</gene>
<feature type="transmembrane region" description="Helical" evidence="1">
    <location>
        <begin position="92"/>
        <end position="115"/>
    </location>
</feature>
<keyword evidence="1" id="KW-1133">Transmembrane helix</keyword>
<evidence type="ECO:0000313" key="2">
    <source>
        <dbReference type="EMBL" id="MFC5508428.1"/>
    </source>
</evidence>
<proteinExistence type="predicted"/>
<dbReference type="Proteomes" id="UP001596060">
    <property type="component" value="Unassembled WGS sequence"/>
</dbReference>
<accession>A0ABW0P7U5</accession>
<dbReference type="RefSeq" id="WP_066721318.1">
    <property type="nucleotide sequence ID" value="NZ_JBHSLU010000092.1"/>
</dbReference>
<sequence length="252" mass="27070">MIAPSAAARPAFPNVSFGPFRLLEAVPWLLVAATMRVIAFAGGLIALPAIMLANIALLLAFVIVTWRMVLATDGRSGLGLLGLSQQIGMARAVLPPIFGVLMAATVVAAVTGLTGRPGEFMLGFDGIAFDQASHAGRLWSALVAALVLLMVLQVDEAKKPSLLTAMRRFRDHARWLVPGVLLVAALAVLLHPLQGYVRGLVVQMWQQSELPISVKSLLSMVFIFSFATVRLWLTVAILVFALRQSYRARACS</sequence>
<keyword evidence="1" id="KW-0472">Membrane</keyword>